<protein>
    <recommendedName>
        <fullName evidence="3">Galectin</fullName>
    </recommendedName>
</protein>
<evidence type="ECO:0000313" key="5">
    <source>
        <dbReference type="Ensembl" id="ENSLLTP00000002155.1"/>
    </source>
</evidence>
<dbReference type="PANTHER" id="PTHR11346:SF32">
    <property type="entry name" value="GALECTIN-4"/>
    <property type="match status" value="1"/>
</dbReference>
<proteinExistence type="predicted"/>
<dbReference type="PANTHER" id="PTHR11346">
    <property type="entry name" value="GALECTIN"/>
    <property type="match status" value="1"/>
</dbReference>
<dbReference type="PROSITE" id="PS51304">
    <property type="entry name" value="GALECTIN"/>
    <property type="match status" value="1"/>
</dbReference>
<dbReference type="CDD" id="cd00070">
    <property type="entry name" value="GLECT"/>
    <property type="match status" value="1"/>
</dbReference>
<feature type="domain" description="Galectin" evidence="4">
    <location>
        <begin position="1"/>
        <end position="148"/>
    </location>
</feature>
<dbReference type="InterPro" id="IPR013320">
    <property type="entry name" value="ConA-like_dom_sf"/>
</dbReference>
<dbReference type="SUPFAM" id="SSF49899">
    <property type="entry name" value="Concanavalin A-like lectins/glucanases"/>
    <property type="match status" value="1"/>
</dbReference>
<evidence type="ECO:0000256" key="2">
    <source>
        <dbReference type="ARBA" id="ARBA00022737"/>
    </source>
</evidence>
<accession>A0A8C5RGR8</accession>
<dbReference type="Ensembl" id="ENSLLTT00000002244.1">
    <property type="protein sequence ID" value="ENSLLTP00000002155.1"/>
    <property type="gene ID" value="ENSLLTG00000001677.1"/>
</dbReference>
<name>A0A8C5RGR8_LATLA</name>
<reference evidence="5" key="1">
    <citation type="submission" date="2025-08" db="UniProtKB">
        <authorList>
            <consortium name="Ensembl"/>
        </authorList>
    </citation>
    <scope>IDENTIFICATION</scope>
</reference>
<sequence>QLAMFPIWCVGGRGGIQPVWTDSGIPIVEIWISSENQFHVNLKNILLGNIALHINPRFKEGVLVRNSFINGAWGSEERNIAFLPFCPGVGQKTHIRVTFNTDGPHVNGMHPVSALTDKRTRSRGLQLPCPPLDLGPQMWQLFRLVNFNSQDSPASLKSLNRQVGRPLL</sequence>
<dbReference type="SMART" id="SM00276">
    <property type="entry name" value="GLECT"/>
    <property type="match status" value="1"/>
</dbReference>
<reference evidence="5" key="2">
    <citation type="submission" date="2025-09" db="UniProtKB">
        <authorList>
            <consortium name="Ensembl"/>
        </authorList>
    </citation>
    <scope>IDENTIFICATION</scope>
</reference>
<dbReference type="AlphaFoldDB" id="A0A8C5RGR8"/>
<dbReference type="Gene3D" id="2.60.120.200">
    <property type="match status" value="1"/>
</dbReference>
<dbReference type="Pfam" id="PF00337">
    <property type="entry name" value="Gal-bind_lectin"/>
    <property type="match status" value="1"/>
</dbReference>
<dbReference type="InterPro" id="IPR044156">
    <property type="entry name" value="Galectin-like"/>
</dbReference>
<evidence type="ECO:0000313" key="6">
    <source>
        <dbReference type="Proteomes" id="UP000694406"/>
    </source>
</evidence>
<dbReference type="InterPro" id="IPR001079">
    <property type="entry name" value="Galectin_CRD"/>
</dbReference>
<evidence type="ECO:0000256" key="1">
    <source>
        <dbReference type="ARBA" id="ARBA00022734"/>
    </source>
</evidence>
<keyword evidence="2" id="KW-0677">Repeat</keyword>
<keyword evidence="1 3" id="KW-0430">Lectin</keyword>
<organism evidence="5 6">
    <name type="scientific">Laticauda laticaudata</name>
    <name type="common">Blue-ringed sea krait</name>
    <name type="synonym">Blue-lipped sea krait</name>
    <dbReference type="NCBI Taxonomy" id="8630"/>
    <lineage>
        <taxon>Eukaryota</taxon>
        <taxon>Metazoa</taxon>
        <taxon>Chordata</taxon>
        <taxon>Craniata</taxon>
        <taxon>Vertebrata</taxon>
        <taxon>Euteleostomi</taxon>
        <taxon>Lepidosauria</taxon>
        <taxon>Squamata</taxon>
        <taxon>Bifurcata</taxon>
        <taxon>Unidentata</taxon>
        <taxon>Episquamata</taxon>
        <taxon>Toxicofera</taxon>
        <taxon>Serpentes</taxon>
        <taxon>Colubroidea</taxon>
        <taxon>Elapidae</taxon>
        <taxon>Laticaudinae</taxon>
        <taxon>Laticauda</taxon>
    </lineage>
</organism>
<keyword evidence="6" id="KW-1185">Reference proteome</keyword>
<dbReference type="GO" id="GO:0030246">
    <property type="term" value="F:carbohydrate binding"/>
    <property type="evidence" value="ECO:0007669"/>
    <property type="project" value="UniProtKB-UniRule"/>
</dbReference>
<dbReference type="SMART" id="SM00908">
    <property type="entry name" value="Gal-bind_lectin"/>
    <property type="match status" value="1"/>
</dbReference>
<dbReference type="GeneTree" id="ENSGT01020000233048"/>
<evidence type="ECO:0000259" key="4">
    <source>
        <dbReference type="PROSITE" id="PS51304"/>
    </source>
</evidence>
<evidence type="ECO:0000256" key="3">
    <source>
        <dbReference type="RuleBase" id="RU102079"/>
    </source>
</evidence>
<dbReference type="Proteomes" id="UP000694406">
    <property type="component" value="Unplaced"/>
</dbReference>